<comment type="similarity">
    <text evidence="4">Belongs to the peptidase M29 family.</text>
</comment>
<evidence type="ECO:0000313" key="10">
    <source>
        <dbReference type="EMBL" id="GHO94557.1"/>
    </source>
</evidence>
<accession>A0A8J3IP92</accession>
<dbReference type="GO" id="GO:0004177">
    <property type="term" value="F:aminopeptidase activity"/>
    <property type="evidence" value="ECO:0007669"/>
    <property type="project" value="UniProtKB-KW"/>
</dbReference>
<evidence type="ECO:0000256" key="7">
    <source>
        <dbReference type="ARBA" id="ARBA00022723"/>
    </source>
</evidence>
<dbReference type="PANTHER" id="PTHR34448:SF1">
    <property type="entry name" value="BLL6088 PROTEIN"/>
    <property type="match status" value="1"/>
</dbReference>
<dbReference type="GO" id="GO:0046872">
    <property type="term" value="F:metal ion binding"/>
    <property type="evidence" value="ECO:0007669"/>
    <property type="project" value="UniProtKB-KW"/>
</dbReference>
<organism evidence="10 11">
    <name type="scientific">Reticulibacter mediterranei</name>
    <dbReference type="NCBI Taxonomy" id="2778369"/>
    <lineage>
        <taxon>Bacteria</taxon>
        <taxon>Bacillati</taxon>
        <taxon>Chloroflexota</taxon>
        <taxon>Ktedonobacteria</taxon>
        <taxon>Ktedonobacterales</taxon>
        <taxon>Reticulibacteraceae</taxon>
        <taxon>Reticulibacter</taxon>
    </lineage>
</organism>
<evidence type="ECO:0000313" key="11">
    <source>
        <dbReference type="Proteomes" id="UP000597444"/>
    </source>
</evidence>
<comment type="cofactor">
    <cofactor evidence="1">
        <name>Co(2+)</name>
        <dbReference type="ChEBI" id="CHEBI:48828"/>
    </cofactor>
</comment>
<evidence type="ECO:0000256" key="9">
    <source>
        <dbReference type="ARBA" id="ARBA00023049"/>
    </source>
</evidence>
<evidence type="ECO:0000256" key="4">
    <source>
        <dbReference type="ARBA" id="ARBA00008236"/>
    </source>
</evidence>
<evidence type="ECO:0000256" key="8">
    <source>
        <dbReference type="ARBA" id="ARBA00022801"/>
    </source>
</evidence>
<comment type="cofactor">
    <cofactor evidence="2">
        <name>Mg(2+)</name>
        <dbReference type="ChEBI" id="CHEBI:18420"/>
    </cofactor>
</comment>
<keyword evidence="7" id="KW-0479">Metal-binding</keyword>
<dbReference type="InterPro" id="IPR052170">
    <property type="entry name" value="M29_Exopeptidase"/>
</dbReference>
<comment type="cofactor">
    <cofactor evidence="3">
        <name>Zn(2+)</name>
        <dbReference type="ChEBI" id="CHEBI:29105"/>
    </cofactor>
</comment>
<name>A0A8J3IP92_9CHLR</name>
<dbReference type="AlphaFoldDB" id="A0A8J3IP92"/>
<dbReference type="Proteomes" id="UP000597444">
    <property type="component" value="Unassembled WGS sequence"/>
</dbReference>
<evidence type="ECO:0000256" key="1">
    <source>
        <dbReference type="ARBA" id="ARBA00001941"/>
    </source>
</evidence>
<keyword evidence="6" id="KW-0645">Protease</keyword>
<evidence type="ECO:0000256" key="6">
    <source>
        <dbReference type="ARBA" id="ARBA00022670"/>
    </source>
</evidence>
<dbReference type="GO" id="GO:0006508">
    <property type="term" value="P:proteolysis"/>
    <property type="evidence" value="ECO:0007669"/>
    <property type="project" value="UniProtKB-KW"/>
</dbReference>
<dbReference type="PRINTS" id="PR00919">
    <property type="entry name" value="THERMOPTASE"/>
</dbReference>
<dbReference type="RefSeq" id="WP_220205284.1">
    <property type="nucleotide sequence ID" value="NZ_BNJK01000001.1"/>
</dbReference>
<dbReference type="SUPFAM" id="SSF144052">
    <property type="entry name" value="Thermophilic metalloprotease-like"/>
    <property type="match status" value="1"/>
</dbReference>
<proteinExistence type="inferred from homology"/>
<keyword evidence="11" id="KW-1185">Reference proteome</keyword>
<dbReference type="GO" id="GO:0008237">
    <property type="term" value="F:metallopeptidase activity"/>
    <property type="evidence" value="ECO:0007669"/>
    <property type="project" value="UniProtKB-KW"/>
</dbReference>
<dbReference type="InterPro" id="IPR035097">
    <property type="entry name" value="M29_N-terminal"/>
</dbReference>
<evidence type="ECO:0000256" key="2">
    <source>
        <dbReference type="ARBA" id="ARBA00001946"/>
    </source>
</evidence>
<reference evidence="10" key="1">
    <citation type="submission" date="2020-10" db="EMBL/GenBank/DDBJ databases">
        <title>Taxonomic study of unclassified bacteria belonging to the class Ktedonobacteria.</title>
        <authorList>
            <person name="Yabe S."/>
            <person name="Wang C.M."/>
            <person name="Zheng Y."/>
            <person name="Sakai Y."/>
            <person name="Cavaletti L."/>
            <person name="Monciardini P."/>
            <person name="Donadio S."/>
        </authorList>
    </citation>
    <scope>NUCLEOTIDE SEQUENCE</scope>
    <source>
        <strain evidence="10">ID150040</strain>
    </source>
</reference>
<dbReference type="PANTHER" id="PTHR34448">
    <property type="entry name" value="AMINOPEPTIDASE"/>
    <property type="match status" value="1"/>
</dbReference>
<keyword evidence="8" id="KW-0378">Hydrolase</keyword>
<dbReference type="EMBL" id="BNJK01000001">
    <property type="protein sequence ID" value="GHO94557.1"/>
    <property type="molecule type" value="Genomic_DNA"/>
</dbReference>
<dbReference type="Gene3D" id="3.40.1830.10">
    <property type="entry name" value="Thermophilic metalloprotease (M29)"/>
    <property type="match status" value="1"/>
</dbReference>
<dbReference type="Pfam" id="PF02073">
    <property type="entry name" value="Peptidase_M29"/>
    <property type="match status" value="1"/>
</dbReference>
<gene>
    <name evidence="10" type="ORF">KSF_046050</name>
</gene>
<sequence>MVDTRLQRMARVLVNYSLGIKKGDRLAIMSGIQAAPLVREIVREAIHAGAYPETFVSLPGVQEVLLKEGSDEQLSYIPAAQRMIFEEYEAMLQIFSQDNTKELSGVNPARMAIVQQARRDLSQTYMRRSAEGSLRWNISMFPTQSHAQDAEMSLSDFEDFIYRACFLDDEDPVARWQELSQQQERLINWLKGKRTVHLLGPDTDLTFSVEGRIFVNDDGHYNLPGGEFFTGPVEDSANGVIRYSFPASFGGRSVEDVRLRFENGRVIEATAAQGQDYLDKMLGLDEGARRIGEFAFGNNRNVDRCTKNVLFDEKMGGTVHLALGASIPQSLGVNQSALHWDMVCDLRQGSEIRVDGELFSKDGQFVV</sequence>
<evidence type="ECO:0000256" key="5">
    <source>
        <dbReference type="ARBA" id="ARBA00022438"/>
    </source>
</evidence>
<protein>
    <submittedName>
        <fullName evidence="10">Aminopeptidase</fullName>
    </submittedName>
</protein>
<evidence type="ECO:0000256" key="3">
    <source>
        <dbReference type="ARBA" id="ARBA00001947"/>
    </source>
</evidence>
<keyword evidence="5 10" id="KW-0031">Aminopeptidase</keyword>
<keyword evidence="9" id="KW-0482">Metalloprotease</keyword>
<dbReference type="InterPro" id="IPR000787">
    <property type="entry name" value="Peptidase_M29"/>
</dbReference>
<comment type="caution">
    <text evidence="10">The sequence shown here is derived from an EMBL/GenBank/DDBJ whole genome shotgun (WGS) entry which is preliminary data.</text>
</comment>